<dbReference type="InterPro" id="IPR050955">
    <property type="entry name" value="Plant_Biomass_Hydrol_Est"/>
</dbReference>
<evidence type="ECO:0000256" key="3">
    <source>
        <dbReference type="SAM" id="MobiDB-lite"/>
    </source>
</evidence>
<comment type="caution">
    <text evidence="4">The sequence shown here is derived from an EMBL/GenBank/DDBJ whole genome shotgun (WGS) entry which is preliminary data.</text>
</comment>
<sequence length="376" mass="39771">MTFFAKTLAGLSTRKRPAAARRATSATDLAELTGFGSNPGALSAKIHVPASLQQKAALVVVLHGCTQTASGYDAGSGWSRLADEQGFAVLFPEQNRGNNANLCFNWFETHDIARGGGEVLSIRQMVDAMIRQHGLDDRRVFVTGLSAGGAMAGAMLAAYPDVFAGGAIIAGLPYATAGSVPEALERMRGGNMPDTASLQARLREAVDHSGPWPTISVWHGTDDKTVVPANALAIIEQWRGVHGVDADPSHQEAIGRHIRQVWPDADGNVLIECYSISGMGHGTPIDQASGYGKRAPFMIDIGLSSTELIARSWQLTASFGLERPSPAVKTAPRTELAATRGRKGAKRASGESQQVPLVGNVQKIIEDALRSAGLMK</sequence>
<dbReference type="EMBL" id="QGTR01000003">
    <property type="protein sequence ID" value="PWW00275.1"/>
    <property type="molecule type" value="Genomic_DNA"/>
</dbReference>
<dbReference type="AlphaFoldDB" id="A0A317PKS4"/>
<dbReference type="OrthoDB" id="9767239at2"/>
<evidence type="ECO:0000256" key="1">
    <source>
        <dbReference type="ARBA" id="ARBA00022729"/>
    </source>
</evidence>
<dbReference type="InterPro" id="IPR029058">
    <property type="entry name" value="AB_hydrolase_fold"/>
</dbReference>
<proteinExistence type="predicted"/>
<dbReference type="InterPro" id="IPR010126">
    <property type="entry name" value="Esterase_phb"/>
</dbReference>
<gene>
    <name evidence="4" type="ORF">DFR52_103478</name>
</gene>
<dbReference type="Pfam" id="PF10503">
    <property type="entry name" value="Esterase_PHB"/>
    <property type="match status" value="1"/>
</dbReference>
<name>A0A317PKS4_9HYPH</name>
<keyword evidence="1" id="KW-0732">Signal</keyword>
<dbReference type="PANTHER" id="PTHR43037:SF1">
    <property type="entry name" value="BLL1128 PROTEIN"/>
    <property type="match status" value="1"/>
</dbReference>
<organism evidence="4 5">
    <name type="scientific">Hoeflea marina</name>
    <dbReference type="NCBI Taxonomy" id="274592"/>
    <lineage>
        <taxon>Bacteria</taxon>
        <taxon>Pseudomonadati</taxon>
        <taxon>Pseudomonadota</taxon>
        <taxon>Alphaproteobacteria</taxon>
        <taxon>Hyphomicrobiales</taxon>
        <taxon>Rhizobiaceae</taxon>
        <taxon>Hoeflea</taxon>
    </lineage>
</organism>
<evidence type="ECO:0000313" key="5">
    <source>
        <dbReference type="Proteomes" id="UP000246352"/>
    </source>
</evidence>
<feature type="region of interest" description="Disordered" evidence="3">
    <location>
        <begin position="326"/>
        <end position="352"/>
    </location>
</feature>
<keyword evidence="5" id="KW-1185">Reference proteome</keyword>
<dbReference type="NCBIfam" id="TIGR01840">
    <property type="entry name" value="esterase_phb"/>
    <property type="match status" value="1"/>
</dbReference>
<evidence type="ECO:0000256" key="2">
    <source>
        <dbReference type="ARBA" id="ARBA00022801"/>
    </source>
</evidence>
<dbReference type="GO" id="GO:0016787">
    <property type="term" value="F:hydrolase activity"/>
    <property type="evidence" value="ECO:0007669"/>
    <property type="project" value="UniProtKB-KW"/>
</dbReference>
<dbReference type="RefSeq" id="WP_110032511.1">
    <property type="nucleotide sequence ID" value="NZ_QGTR01000003.1"/>
</dbReference>
<evidence type="ECO:0000313" key="4">
    <source>
        <dbReference type="EMBL" id="PWW00275.1"/>
    </source>
</evidence>
<dbReference type="GO" id="GO:0005576">
    <property type="term" value="C:extracellular region"/>
    <property type="evidence" value="ECO:0007669"/>
    <property type="project" value="InterPro"/>
</dbReference>
<keyword evidence="2" id="KW-0378">Hydrolase</keyword>
<dbReference type="PANTHER" id="PTHR43037">
    <property type="entry name" value="UNNAMED PRODUCT-RELATED"/>
    <property type="match status" value="1"/>
</dbReference>
<accession>A0A317PKS4</accession>
<dbReference type="Proteomes" id="UP000246352">
    <property type="component" value="Unassembled WGS sequence"/>
</dbReference>
<dbReference type="SUPFAM" id="SSF53474">
    <property type="entry name" value="alpha/beta-Hydrolases"/>
    <property type="match status" value="2"/>
</dbReference>
<reference evidence="4 5" key="1">
    <citation type="submission" date="2018-05" db="EMBL/GenBank/DDBJ databases">
        <title>Genomic Encyclopedia of Type Strains, Phase IV (KMG-IV): sequencing the most valuable type-strain genomes for metagenomic binning, comparative biology and taxonomic classification.</title>
        <authorList>
            <person name="Goeker M."/>
        </authorList>
    </citation>
    <scope>NUCLEOTIDE SEQUENCE [LARGE SCALE GENOMIC DNA]</scope>
    <source>
        <strain evidence="4 5">DSM 16791</strain>
    </source>
</reference>
<dbReference type="Gene3D" id="3.40.50.1820">
    <property type="entry name" value="alpha/beta hydrolase"/>
    <property type="match status" value="1"/>
</dbReference>
<protein>
    <submittedName>
        <fullName evidence="4">Poly(Hydroxyalkanoate) depolymerase family esterase</fullName>
    </submittedName>
</protein>